<name>A0A7X5XXI8_9SPHN</name>
<feature type="compositionally biased region" description="Gly residues" evidence="1">
    <location>
        <begin position="110"/>
        <end position="120"/>
    </location>
</feature>
<sequence>MSVLSARSPGVREAGAHSLKGKRKYSRVAKNPRDALTPDSLAKNGVATPKAFDLSADQAPVPASLPLPADAPPIDLAGLPSSFDSLSPFADVVPAPGPASFTGNSLVPSGTGGGGGGGAPPLGIETPVPTPTPTPAPTPTPTPTPVPTPTPTPAPTPTPPPPPPPAPTPTPTPPAVPEPAEWLMLVTAFGLVGAEMRRRNRIEAKA</sequence>
<feature type="region of interest" description="Disordered" evidence="1">
    <location>
        <begin position="60"/>
        <end position="178"/>
    </location>
</feature>
<keyword evidence="3" id="KW-1185">Reference proteome</keyword>
<gene>
    <name evidence="2" type="ORF">GGR89_001218</name>
</gene>
<dbReference type="GO" id="GO:0051301">
    <property type="term" value="P:cell division"/>
    <property type="evidence" value="ECO:0007669"/>
    <property type="project" value="UniProtKB-KW"/>
</dbReference>
<dbReference type="Proteomes" id="UP000531251">
    <property type="component" value="Unassembled WGS sequence"/>
</dbReference>
<dbReference type="AlphaFoldDB" id="A0A7X5XXI8"/>
<keyword evidence="2" id="KW-0131">Cell cycle</keyword>
<evidence type="ECO:0000313" key="3">
    <source>
        <dbReference type="Proteomes" id="UP000531251"/>
    </source>
</evidence>
<proteinExistence type="predicted"/>
<dbReference type="EMBL" id="JAATJB010000003">
    <property type="protein sequence ID" value="NJB96912.1"/>
    <property type="molecule type" value="Genomic_DNA"/>
</dbReference>
<dbReference type="PRINTS" id="PR01217">
    <property type="entry name" value="PRICHEXTENSN"/>
</dbReference>
<feature type="compositionally biased region" description="Pro residues" evidence="1">
    <location>
        <begin position="128"/>
        <end position="177"/>
    </location>
</feature>
<dbReference type="RefSeq" id="WP_209092153.1">
    <property type="nucleotide sequence ID" value="NZ_JAATJB010000003.1"/>
</dbReference>
<feature type="region of interest" description="Disordered" evidence="1">
    <location>
        <begin position="1"/>
        <end position="44"/>
    </location>
</feature>
<reference evidence="2 3" key="1">
    <citation type="submission" date="2020-03" db="EMBL/GenBank/DDBJ databases">
        <title>Genomic Encyclopedia of Type Strains, Phase IV (KMG-IV): sequencing the most valuable type-strain genomes for metagenomic binning, comparative biology and taxonomic classification.</title>
        <authorList>
            <person name="Goeker M."/>
        </authorList>
    </citation>
    <scope>NUCLEOTIDE SEQUENCE [LARGE SCALE GENOMIC DNA]</scope>
    <source>
        <strain evidence="2 3">DSM 7225</strain>
    </source>
</reference>
<organism evidence="2 3">
    <name type="scientific">Sphingomonas trueperi</name>
    <dbReference type="NCBI Taxonomy" id="53317"/>
    <lineage>
        <taxon>Bacteria</taxon>
        <taxon>Pseudomonadati</taxon>
        <taxon>Pseudomonadota</taxon>
        <taxon>Alphaproteobacteria</taxon>
        <taxon>Sphingomonadales</taxon>
        <taxon>Sphingomonadaceae</taxon>
        <taxon>Sphingomonas</taxon>
    </lineage>
</organism>
<evidence type="ECO:0000313" key="2">
    <source>
        <dbReference type="EMBL" id="NJB96912.1"/>
    </source>
</evidence>
<accession>A0A7X5XXI8</accession>
<evidence type="ECO:0000256" key="1">
    <source>
        <dbReference type="SAM" id="MobiDB-lite"/>
    </source>
</evidence>
<comment type="caution">
    <text evidence="2">The sequence shown here is derived from an EMBL/GenBank/DDBJ whole genome shotgun (WGS) entry which is preliminary data.</text>
</comment>
<keyword evidence="2" id="KW-0132">Cell division</keyword>
<protein>
    <submittedName>
        <fullName evidence="2">Cell division septation protein DedD</fullName>
    </submittedName>
</protein>